<name>A0ABD1W2E0_9LAMI</name>
<feature type="region of interest" description="Disordered" evidence="1">
    <location>
        <begin position="1"/>
        <end position="120"/>
    </location>
</feature>
<keyword evidence="3" id="KW-1185">Reference proteome</keyword>
<evidence type="ECO:0000313" key="3">
    <source>
        <dbReference type="Proteomes" id="UP001604336"/>
    </source>
</evidence>
<proteinExistence type="predicted"/>
<reference evidence="3" key="1">
    <citation type="submission" date="2024-07" db="EMBL/GenBank/DDBJ databases">
        <title>Two chromosome-level genome assemblies of Korean endemic species Abeliophyllum distichum and Forsythia ovata (Oleaceae).</title>
        <authorList>
            <person name="Jang H."/>
        </authorList>
    </citation>
    <scope>NUCLEOTIDE SEQUENCE [LARGE SCALE GENOMIC DNA]</scope>
</reference>
<organism evidence="2 3">
    <name type="scientific">Abeliophyllum distichum</name>
    <dbReference type="NCBI Taxonomy" id="126358"/>
    <lineage>
        <taxon>Eukaryota</taxon>
        <taxon>Viridiplantae</taxon>
        <taxon>Streptophyta</taxon>
        <taxon>Embryophyta</taxon>
        <taxon>Tracheophyta</taxon>
        <taxon>Spermatophyta</taxon>
        <taxon>Magnoliopsida</taxon>
        <taxon>eudicotyledons</taxon>
        <taxon>Gunneridae</taxon>
        <taxon>Pentapetalae</taxon>
        <taxon>asterids</taxon>
        <taxon>lamiids</taxon>
        <taxon>Lamiales</taxon>
        <taxon>Oleaceae</taxon>
        <taxon>Forsythieae</taxon>
        <taxon>Abeliophyllum</taxon>
    </lineage>
</organism>
<dbReference type="EMBL" id="JBFOLK010000001">
    <property type="protein sequence ID" value="KAL2542660.1"/>
    <property type="molecule type" value="Genomic_DNA"/>
</dbReference>
<feature type="compositionally biased region" description="Basic and acidic residues" evidence="1">
    <location>
        <begin position="104"/>
        <end position="113"/>
    </location>
</feature>
<feature type="compositionally biased region" description="Basic and acidic residues" evidence="1">
    <location>
        <begin position="50"/>
        <end position="59"/>
    </location>
</feature>
<dbReference type="Proteomes" id="UP001604336">
    <property type="component" value="Unassembled WGS sequence"/>
</dbReference>
<sequence length="120" mass="14275">MKKRVESKLEHRHSHSHPYSDPRDSRRYQPVDLLKEKESRHTRTTSVFDRLSDKVDSHQRKAQFYNGRRIGSLPRDPIYEPGYSYDNEGDGPTRSFEEDDDDKDLPFSHEIRSTRVPRMS</sequence>
<protein>
    <submittedName>
        <fullName evidence="2">Uncharacterized protein</fullName>
    </submittedName>
</protein>
<accession>A0ABD1W2E0</accession>
<comment type="caution">
    <text evidence="2">The sequence shown here is derived from an EMBL/GenBank/DDBJ whole genome shotgun (WGS) entry which is preliminary data.</text>
</comment>
<dbReference type="AlphaFoldDB" id="A0ABD1W2E0"/>
<gene>
    <name evidence="2" type="ORF">Adt_03638</name>
</gene>
<feature type="compositionally biased region" description="Basic and acidic residues" evidence="1">
    <location>
        <begin position="18"/>
        <end position="41"/>
    </location>
</feature>
<evidence type="ECO:0000313" key="2">
    <source>
        <dbReference type="EMBL" id="KAL2542660.1"/>
    </source>
</evidence>
<evidence type="ECO:0000256" key="1">
    <source>
        <dbReference type="SAM" id="MobiDB-lite"/>
    </source>
</evidence>